<feature type="domain" description="Nose resistant-to-fluoxetine protein N-terminal" evidence="2">
    <location>
        <begin position="81"/>
        <end position="192"/>
    </location>
</feature>
<feature type="non-terminal residue" evidence="3">
    <location>
        <position position="1"/>
    </location>
</feature>
<sequence>DFYCELGTMWGWGVCVLVALLSQLEPLESFKLDVDVLMENQDVVKQRITEVRKFMLPMSEDQFSKVLNETARRYIPIQAESEKCRNDSKYLLESFLRGDMWALKMVDAGTKLVSGVLDGHFHDLGNYRQCIAIEDPSQVFKGKHCVVDTTGFLPPEIAEELKSPGDPYFKKDIIFSICVPSSCSIEDIAIHV</sequence>
<name>A0A1B6KQ86_9HEMI</name>
<evidence type="ECO:0000256" key="1">
    <source>
        <dbReference type="SAM" id="SignalP"/>
    </source>
</evidence>
<feature type="signal peptide" evidence="1">
    <location>
        <begin position="1"/>
        <end position="29"/>
    </location>
</feature>
<reference evidence="3" key="1">
    <citation type="submission" date="2015-11" db="EMBL/GenBank/DDBJ databases">
        <title>De novo transcriptome assembly of four potential Pierce s Disease insect vectors from Arizona vineyards.</title>
        <authorList>
            <person name="Tassone E.E."/>
        </authorList>
    </citation>
    <scope>NUCLEOTIDE SEQUENCE</scope>
</reference>
<feature type="non-terminal residue" evidence="3">
    <location>
        <position position="192"/>
    </location>
</feature>
<organism evidence="3">
    <name type="scientific">Graphocephala atropunctata</name>
    <dbReference type="NCBI Taxonomy" id="36148"/>
    <lineage>
        <taxon>Eukaryota</taxon>
        <taxon>Metazoa</taxon>
        <taxon>Ecdysozoa</taxon>
        <taxon>Arthropoda</taxon>
        <taxon>Hexapoda</taxon>
        <taxon>Insecta</taxon>
        <taxon>Pterygota</taxon>
        <taxon>Neoptera</taxon>
        <taxon>Paraneoptera</taxon>
        <taxon>Hemiptera</taxon>
        <taxon>Auchenorrhyncha</taxon>
        <taxon>Membracoidea</taxon>
        <taxon>Cicadellidae</taxon>
        <taxon>Cicadellinae</taxon>
        <taxon>Cicadellini</taxon>
        <taxon>Graphocephala</taxon>
    </lineage>
</organism>
<proteinExistence type="predicted"/>
<dbReference type="InterPro" id="IPR052728">
    <property type="entry name" value="O2_lipid_transport_reg"/>
</dbReference>
<dbReference type="PANTHER" id="PTHR11161:SF0">
    <property type="entry name" value="O-ACYLTRANSFERASE LIKE PROTEIN"/>
    <property type="match status" value="1"/>
</dbReference>
<gene>
    <name evidence="3" type="ORF">g.18726</name>
</gene>
<evidence type="ECO:0000313" key="3">
    <source>
        <dbReference type="EMBL" id="JAT13591.1"/>
    </source>
</evidence>
<dbReference type="Pfam" id="PF20146">
    <property type="entry name" value="NRF"/>
    <property type="match status" value="1"/>
</dbReference>
<dbReference type="PANTHER" id="PTHR11161">
    <property type="entry name" value="O-ACYLTRANSFERASE"/>
    <property type="match status" value="1"/>
</dbReference>
<protein>
    <recommendedName>
        <fullName evidence="2">Nose resistant-to-fluoxetine protein N-terminal domain-containing protein</fullName>
    </recommendedName>
</protein>
<evidence type="ECO:0000259" key="2">
    <source>
        <dbReference type="SMART" id="SM00703"/>
    </source>
</evidence>
<dbReference type="EMBL" id="GEBQ01026386">
    <property type="protein sequence ID" value="JAT13591.1"/>
    <property type="molecule type" value="Transcribed_RNA"/>
</dbReference>
<dbReference type="SMART" id="SM00703">
    <property type="entry name" value="NRF"/>
    <property type="match status" value="1"/>
</dbReference>
<keyword evidence="1" id="KW-0732">Signal</keyword>
<dbReference type="AlphaFoldDB" id="A0A1B6KQ86"/>
<dbReference type="InterPro" id="IPR006621">
    <property type="entry name" value="Nose-resist-to-fluoxetine_N"/>
</dbReference>
<feature type="chain" id="PRO_5008586778" description="Nose resistant-to-fluoxetine protein N-terminal domain-containing protein" evidence="1">
    <location>
        <begin position="30"/>
        <end position="192"/>
    </location>
</feature>
<accession>A0A1B6KQ86</accession>